<evidence type="ECO:0000259" key="8">
    <source>
        <dbReference type="SMART" id="SM01182"/>
    </source>
</evidence>
<reference evidence="9" key="1">
    <citation type="journal article" date="2024" name="Gigascience">
        <title>Chromosome-level genome of the poultry shaft louse Menopon gallinae provides insight into the host-switching and adaptive evolution of parasitic lice.</title>
        <authorList>
            <person name="Xu Y."/>
            <person name="Ma L."/>
            <person name="Liu S."/>
            <person name="Liang Y."/>
            <person name="Liu Q."/>
            <person name="He Z."/>
            <person name="Tian L."/>
            <person name="Duan Y."/>
            <person name="Cai W."/>
            <person name="Li H."/>
            <person name="Song F."/>
        </authorList>
    </citation>
    <scope>NUCLEOTIDE SEQUENCE</scope>
    <source>
        <strain evidence="9">Cailab_2023a</strain>
    </source>
</reference>
<feature type="domain" description="Translation elongation factor EF1B beta/delta subunit guanine nucleotide exchange" evidence="7">
    <location>
        <begin position="184"/>
        <end position="270"/>
    </location>
</feature>
<dbReference type="GO" id="GO:0005085">
    <property type="term" value="F:guanyl-nucleotide exchange factor activity"/>
    <property type="evidence" value="ECO:0007669"/>
    <property type="project" value="TreeGrafter"/>
</dbReference>
<feature type="compositionally biased region" description="Basic and acidic residues" evidence="6">
    <location>
        <begin position="130"/>
        <end position="140"/>
    </location>
</feature>
<dbReference type="GO" id="GO:0003746">
    <property type="term" value="F:translation elongation factor activity"/>
    <property type="evidence" value="ECO:0007669"/>
    <property type="project" value="UniProtKB-KW"/>
</dbReference>
<feature type="coiled-coil region" evidence="5">
    <location>
        <begin position="89"/>
        <end position="116"/>
    </location>
</feature>
<sequence>MAADLAKDKFWVNKYLYHDAEKTYYEGMAKDGVGMTNVSKDPCIKSPLAVQVAKARELIKSSMQRVDGISQALTANDKSSSCNTNNTELTRLAALIERLEVAFQSLEKRVQSLEVKCNSSSPAVCPAKPSEPKKKAAPAKDDDDDVDLFASDSEDEDEEAKKIREQRLAEYAAKKSKKPALVAKSNIILDIKPWNDETNMKELEEAVRKVEMDGLVWGASKLVPLVFGIYKLQISCVVEDEKVSVDQLTETLEEIEEYVQSVDIAAFNKV</sequence>
<dbReference type="SUPFAM" id="SSF54984">
    <property type="entry name" value="eEF-1beta-like"/>
    <property type="match status" value="1"/>
</dbReference>
<name>A0AAW2HFV6_9NEOP</name>
<dbReference type="InterPro" id="IPR018940">
    <property type="entry name" value="EF-1_beta_acid_region_euk"/>
</dbReference>
<keyword evidence="2 4" id="KW-0251">Elongation factor</keyword>
<evidence type="ECO:0000256" key="6">
    <source>
        <dbReference type="SAM" id="MobiDB-lite"/>
    </source>
</evidence>
<dbReference type="InterPro" id="IPR014038">
    <property type="entry name" value="EF1B_bsu/dsu_GNE"/>
</dbReference>
<dbReference type="InterPro" id="IPR049720">
    <property type="entry name" value="EF1B_bsu/dsu"/>
</dbReference>
<feature type="region of interest" description="Disordered" evidence="6">
    <location>
        <begin position="119"/>
        <end position="161"/>
    </location>
</feature>
<dbReference type="CDD" id="cd00292">
    <property type="entry name" value="EF1B"/>
    <property type="match status" value="1"/>
</dbReference>
<dbReference type="Pfam" id="PF10587">
    <property type="entry name" value="EF-1_beta_acid"/>
    <property type="match status" value="1"/>
</dbReference>
<accession>A0AAW2HFV6</accession>
<dbReference type="PROSITE" id="PS00825">
    <property type="entry name" value="EF1BD_2"/>
    <property type="match status" value="1"/>
</dbReference>
<evidence type="ECO:0000256" key="1">
    <source>
        <dbReference type="ARBA" id="ARBA00007411"/>
    </source>
</evidence>
<organism evidence="9">
    <name type="scientific">Menopon gallinae</name>
    <name type="common">poultry shaft louse</name>
    <dbReference type="NCBI Taxonomy" id="328185"/>
    <lineage>
        <taxon>Eukaryota</taxon>
        <taxon>Metazoa</taxon>
        <taxon>Ecdysozoa</taxon>
        <taxon>Arthropoda</taxon>
        <taxon>Hexapoda</taxon>
        <taxon>Insecta</taxon>
        <taxon>Pterygota</taxon>
        <taxon>Neoptera</taxon>
        <taxon>Paraneoptera</taxon>
        <taxon>Psocodea</taxon>
        <taxon>Troctomorpha</taxon>
        <taxon>Phthiraptera</taxon>
        <taxon>Amblycera</taxon>
        <taxon>Menoponidae</taxon>
        <taxon>Menopon</taxon>
    </lineage>
</organism>
<protein>
    <recommendedName>
        <fullName evidence="10">Elongation factor 1-delta</fullName>
    </recommendedName>
</protein>
<comment type="caution">
    <text evidence="9">The sequence shown here is derived from an EMBL/GenBank/DDBJ whole genome shotgun (WGS) entry which is preliminary data.</text>
</comment>
<evidence type="ECO:0000256" key="3">
    <source>
        <dbReference type="ARBA" id="ARBA00022917"/>
    </source>
</evidence>
<dbReference type="InterPro" id="IPR001326">
    <property type="entry name" value="Transl_elong_EF1B_B/D_CS"/>
</dbReference>
<evidence type="ECO:0000313" key="9">
    <source>
        <dbReference type="EMBL" id="KAL0268667.1"/>
    </source>
</evidence>
<dbReference type="SMART" id="SM00888">
    <property type="entry name" value="EF1_GNE"/>
    <property type="match status" value="1"/>
</dbReference>
<dbReference type="PANTHER" id="PTHR11595">
    <property type="entry name" value="EF-HAND AND COILED-COIL DOMAIN-CONTAINING FAMILY MEMBER"/>
    <property type="match status" value="1"/>
</dbReference>
<dbReference type="SMART" id="SM01182">
    <property type="entry name" value="EF-1_beta_acid"/>
    <property type="match status" value="1"/>
</dbReference>
<dbReference type="FunFam" id="3.30.70.60:FF:000001">
    <property type="entry name" value="Elongation factor 1-beta 1 like"/>
    <property type="match status" value="1"/>
</dbReference>
<dbReference type="PANTHER" id="PTHR11595:SF26">
    <property type="entry name" value="ELONGATION FACTOR 1-DELTA"/>
    <property type="match status" value="1"/>
</dbReference>
<keyword evidence="3 4" id="KW-0648">Protein biosynthesis</keyword>
<dbReference type="Gene3D" id="3.30.70.60">
    <property type="match status" value="1"/>
</dbReference>
<evidence type="ECO:0008006" key="10">
    <source>
        <dbReference type="Google" id="ProtNLM"/>
    </source>
</evidence>
<dbReference type="InterPro" id="IPR036219">
    <property type="entry name" value="eEF-1beta-like_sf"/>
</dbReference>
<evidence type="ECO:0000256" key="2">
    <source>
        <dbReference type="ARBA" id="ARBA00022768"/>
    </source>
</evidence>
<feature type="compositionally biased region" description="Acidic residues" evidence="6">
    <location>
        <begin position="141"/>
        <end position="158"/>
    </location>
</feature>
<dbReference type="AlphaFoldDB" id="A0AAW2HFV6"/>
<dbReference type="GO" id="GO:0005853">
    <property type="term" value="C:eukaryotic translation elongation factor 1 complex"/>
    <property type="evidence" value="ECO:0007669"/>
    <property type="project" value="InterPro"/>
</dbReference>
<feature type="domain" description="Elongation factor 1 beta central acidic region eukaryote" evidence="8">
    <location>
        <begin position="148"/>
        <end position="175"/>
    </location>
</feature>
<gene>
    <name evidence="9" type="ORF">PYX00_010513</name>
</gene>
<dbReference type="InterPro" id="IPR014717">
    <property type="entry name" value="Transl_elong_EF1B/ribsomal_bS6"/>
</dbReference>
<dbReference type="EMBL" id="JARGDH010000005">
    <property type="protein sequence ID" value="KAL0268667.1"/>
    <property type="molecule type" value="Genomic_DNA"/>
</dbReference>
<evidence type="ECO:0000259" key="7">
    <source>
        <dbReference type="SMART" id="SM00888"/>
    </source>
</evidence>
<proteinExistence type="inferred from homology"/>
<dbReference type="Pfam" id="PF00736">
    <property type="entry name" value="EF1_GNE"/>
    <property type="match status" value="1"/>
</dbReference>
<dbReference type="GO" id="GO:0005829">
    <property type="term" value="C:cytosol"/>
    <property type="evidence" value="ECO:0007669"/>
    <property type="project" value="TreeGrafter"/>
</dbReference>
<comment type="similarity">
    <text evidence="1 4">Belongs to the EF-1-beta/EF-1-delta family.</text>
</comment>
<keyword evidence="5" id="KW-0175">Coiled coil</keyword>
<evidence type="ECO:0000256" key="5">
    <source>
        <dbReference type="SAM" id="Coils"/>
    </source>
</evidence>
<evidence type="ECO:0000256" key="4">
    <source>
        <dbReference type="RuleBase" id="RU003791"/>
    </source>
</evidence>